<evidence type="ECO:0000256" key="3">
    <source>
        <dbReference type="ARBA" id="ARBA00022448"/>
    </source>
</evidence>
<dbReference type="GO" id="GO:0005886">
    <property type="term" value="C:plasma membrane"/>
    <property type="evidence" value="ECO:0007669"/>
    <property type="project" value="UniProtKB-SubCell"/>
</dbReference>
<dbReference type="EMBL" id="FOFG01000017">
    <property type="protein sequence ID" value="SER39407.1"/>
    <property type="molecule type" value="Genomic_DNA"/>
</dbReference>
<dbReference type="InterPro" id="IPR001851">
    <property type="entry name" value="ABC_transp_permease"/>
</dbReference>
<sequence>MIGFLLKRREPQIFAAILVLIALISTRFPGFAAPANLAEVFNDTAILIVLALGQMAVILTRCIDLSVAANLALSGMIVALLNAAHPDLPLAVLILVALVSGLLLGAINGLLVWKVGIPSIVVTLGTLAVYRGVIFLLAGGAWVNAHQMSAVFLNMPRSVILGLPVLAWTGVLIVALGVLVIRYTGFGRALYAVGGNPVAAVYAGLDVGRTQFLAFCLSGLLSGLCGYFWVSRYAVAYVDVANGFELDVIAACVIGGVSIGGGIGSVAGTVLGAIFLGVIKNALPVVNISPFWQMAISGSVIIIAVVFNARAEKKRGRLILKQARTAS</sequence>
<feature type="transmembrane region" description="Helical" evidence="11">
    <location>
        <begin position="188"/>
        <end position="205"/>
    </location>
</feature>
<evidence type="ECO:0000256" key="8">
    <source>
        <dbReference type="ARBA" id="ARBA00023136"/>
    </source>
</evidence>
<evidence type="ECO:0000313" key="12">
    <source>
        <dbReference type="EMBL" id="SER39407.1"/>
    </source>
</evidence>
<keyword evidence="4" id="KW-1003">Cell membrane</keyword>
<keyword evidence="6 11" id="KW-0812">Transmembrane</keyword>
<evidence type="ECO:0000256" key="2">
    <source>
        <dbReference type="ARBA" id="ARBA00011262"/>
    </source>
</evidence>
<evidence type="ECO:0000256" key="4">
    <source>
        <dbReference type="ARBA" id="ARBA00022475"/>
    </source>
</evidence>
<gene>
    <name evidence="12" type="ORF">SAMN05216548_11745</name>
</gene>
<dbReference type="STRING" id="1855383.SAMN05216548_11745"/>
<evidence type="ECO:0000256" key="11">
    <source>
        <dbReference type="SAM" id="Phobius"/>
    </source>
</evidence>
<feature type="transmembrane region" description="Helical" evidence="11">
    <location>
        <begin position="90"/>
        <end position="113"/>
    </location>
</feature>
<feature type="transmembrane region" description="Helical" evidence="11">
    <location>
        <begin position="251"/>
        <end position="279"/>
    </location>
</feature>
<dbReference type="AlphaFoldDB" id="A0A1H9NUG0"/>
<keyword evidence="13" id="KW-1185">Reference proteome</keyword>
<feature type="transmembrane region" description="Helical" evidence="11">
    <location>
        <begin position="159"/>
        <end position="181"/>
    </location>
</feature>
<accession>A0A1H9NUG0</accession>
<evidence type="ECO:0000313" key="13">
    <source>
        <dbReference type="Proteomes" id="UP000199647"/>
    </source>
</evidence>
<keyword evidence="3" id="KW-0813">Transport</keyword>
<dbReference type="CDD" id="cd06579">
    <property type="entry name" value="TM_PBP1_transp_AraH_like"/>
    <property type="match status" value="1"/>
</dbReference>
<evidence type="ECO:0000256" key="9">
    <source>
        <dbReference type="ARBA" id="ARBA00025439"/>
    </source>
</evidence>
<evidence type="ECO:0000256" key="5">
    <source>
        <dbReference type="ARBA" id="ARBA00022519"/>
    </source>
</evidence>
<keyword evidence="8 11" id="KW-0472">Membrane</keyword>
<keyword evidence="7 11" id="KW-1133">Transmembrane helix</keyword>
<proteinExistence type="predicted"/>
<dbReference type="GO" id="GO:0022857">
    <property type="term" value="F:transmembrane transporter activity"/>
    <property type="evidence" value="ECO:0007669"/>
    <property type="project" value="InterPro"/>
</dbReference>
<keyword evidence="5" id="KW-0997">Cell inner membrane</keyword>
<protein>
    <recommendedName>
        <fullName evidence="10">Autoinducer 2 import system permease protein LsrC</fullName>
    </recommendedName>
</protein>
<comment type="function">
    <text evidence="9">Part of the ABC transporter complex LsrABCD involved in autoinducer 2 (AI-2) import. Probably responsible for the translocation of the substrate across the membrane.</text>
</comment>
<feature type="transmembrane region" description="Helical" evidence="11">
    <location>
        <begin position="67"/>
        <end position="84"/>
    </location>
</feature>
<comment type="subcellular location">
    <subcellularLocation>
        <location evidence="1">Cell membrane</location>
        <topology evidence="1">Multi-pass membrane protein</topology>
    </subcellularLocation>
</comment>
<evidence type="ECO:0000256" key="7">
    <source>
        <dbReference type="ARBA" id="ARBA00022989"/>
    </source>
</evidence>
<reference evidence="12 13" key="1">
    <citation type="submission" date="2016-10" db="EMBL/GenBank/DDBJ databases">
        <authorList>
            <person name="de Groot N.N."/>
        </authorList>
    </citation>
    <scope>NUCLEOTIDE SEQUENCE [LARGE SCALE GENOMIC DNA]</scope>
    <source>
        <strain evidence="12 13">A52C2</strain>
    </source>
</reference>
<name>A0A1H9NUG0_9HYPH</name>
<dbReference type="OrthoDB" id="5422926at2"/>
<evidence type="ECO:0000256" key="6">
    <source>
        <dbReference type="ARBA" id="ARBA00022692"/>
    </source>
</evidence>
<dbReference type="Proteomes" id="UP000199647">
    <property type="component" value="Unassembled WGS sequence"/>
</dbReference>
<evidence type="ECO:0000256" key="1">
    <source>
        <dbReference type="ARBA" id="ARBA00004651"/>
    </source>
</evidence>
<dbReference type="PANTHER" id="PTHR32196:SF29">
    <property type="entry name" value="AUTOINDUCER 2 IMPORT SYSTEM PERMEASE PROTEIN LSRC"/>
    <property type="match status" value="1"/>
</dbReference>
<dbReference type="RefSeq" id="WP_092499125.1">
    <property type="nucleotide sequence ID" value="NZ_FOFG01000017.1"/>
</dbReference>
<comment type="subunit">
    <text evidence="2">The complex is composed of two ATP-binding proteins (LsrA), two transmembrane proteins (LsrC and LsrD) and a solute-binding protein (LsrB).</text>
</comment>
<feature type="transmembrane region" description="Helical" evidence="11">
    <location>
        <begin position="211"/>
        <end position="230"/>
    </location>
</feature>
<dbReference type="Pfam" id="PF02653">
    <property type="entry name" value="BPD_transp_2"/>
    <property type="match status" value="1"/>
</dbReference>
<dbReference type="PANTHER" id="PTHR32196">
    <property type="entry name" value="ABC TRANSPORTER PERMEASE PROTEIN YPHD-RELATED-RELATED"/>
    <property type="match status" value="1"/>
</dbReference>
<feature type="transmembrane region" description="Helical" evidence="11">
    <location>
        <begin position="42"/>
        <end position="60"/>
    </location>
</feature>
<organism evidence="12 13">
    <name type="scientific">Faunimonas pinastri</name>
    <dbReference type="NCBI Taxonomy" id="1855383"/>
    <lineage>
        <taxon>Bacteria</taxon>
        <taxon>Pseudomonadati</taxon>
        <taxon>Pseudomonadota</taxon>
        <taxon>Alphaproteobacteria</taxon>
        <taxon>Hyphomicrobiales</taxon>
        <taxon>Afifellaceae</taxon>
        <taxon>Faunimonas</taxon>
    </lineage>
</organism>
<feature type="transmembrane region" description="Helical" evidence="11">
    <location>
        <begin position="120"/>
        <end position="139"/>
    </location>
</feature>
<feature type="transmembrane region" description="Helical" evidence="11">
    <location>
        <begin position="291"/>
        <end position="311"/>
    </location>
</feature>
<evidence type="ECO:0000256" key="10">
    <source>
        <dbReference type="ARBA" id="ARBA00039382"/>
    </source>
</evidence>